<evidence type="ECO:0000256" key="2">
    <source>
        <dbReference type="ARBA" id="ARBA00009539"/>
    </source>
</evidence>
<dbReference type="PANTHER" id="PTHR48069:SF3">
    <property type="entry name" value="DIHYDROFOLATE REDUCTASE"/>
    <property type="match status" value="1"/>
</dbReference>
<name>A0A486XR71_9GAMM</name>
<dbReference type="GO" id="GO:0046452">
    <property type="term" value="P:dihydrofolate metabolic process"/>
    <property type="evidence" value="ECO:0007669"/>
    <property type="project" value="TreeGrafter"/>
</dbReference>
<dbReference type="AlphaFoldDB" id="A0A486XR71"/>
<organism evidence="11">
    <name type="scientific">Rheinheimera sp. BAL341</name>
    <dbReference type="NCBI Taxonomy" id="1708203"/>
    <lineage>
        <taxon>Bacteria</taxon>
        <taxon>Pseudomonadati</taxon>
        <taxon>Pseudomonadota</taxon>
        <taxon>Gammaproteobacteria</taxon>
        <taxon>Chromatiales</taxon>
        <taxon>Chromatiaceae</taxon>
        <taxon>Rheinheimera</taxon>
    </lineage>
</organism>
<evidence type="ECO:0000256" key="6">
    <source>
        <dbReference type="ARBA" id="ARBA00023002"/>
    </source>
</evidence>
<gene>
    <name evidence="11" type="ORF">BAL341_2047</name>
</gene>
<dbReference type="EMBL" id="CAAJGR010000113">
    <property type="protein sequence ID" value="VHO04779.1"/>
    <property type="molecule type" value="Genomic_DNA"/>
</dbReference>
<dbReference type="GO" id="GO:0046654">
    <property type="term" value="P:tetrahydrofolate biosynthetic process"/>
    <property type="evidence" value="ECO:0007669"/>
    <property type="project" value="UniProtKB-UniPathway"/>
</dbReference>
<keyword evidence="5 8" id="KW-0521">NADP</keyword>
<dbReference type="GO" id="GO:0046655">
    <property type="term" value="P:folic acid metabolic process"/>
    <property type="evidence" value="ECO:0007669"/>
    <property type="project" value="TreeGrafter"/>
</dbReference>
<comment type="function">
    <text evidence="7 8">Key enzyme in folate metabolism. Catalyzes an essential reaction for de novo glycine and purine synthesis, and for DNA precursor synthesis.</text>
</comment>
<dbReference type="SUPFAM" id="SSF53597">
    <property type="entry name" value="Dihydrofolate reductase-like"/>
    <property type="match status" value="1"/>
</dbReference>
<evidence type="ECO:0000313" key="11">
    <source>
        <dbReference type="EMBL" id="VHO04779.1"/>
    </source>
</evidence>
<dbReference type="FunFam" id="3.40.430.10:FF:000001">
    <property type="entry name" value="Dihydrofolate reductase"/>
    <property type="match status" value="1"/>
</dbReference>
<dbReference type="PRINTS" id="PR00070">
    <property type="entry name" value="DHFR"/>
</dbReference>
<dbReference type="Gene3D" id="3.40.430.10">
    <property type="entry name" value="Dihydrofolate Reductase, subunit A"/>
    <property type="match status" value="1"/>
</dbReference>
<comment type="catalytic activity">
    <reaction evidence="8">
        <text>(6S)-5,6,7,8-tetrahydrofolate + NADP(+) = 7,8-dihydrofolate + NADPH + H(+)</text>
        <dbReference type="Rhea" id="RHEA:15009"/>
        <dbReference type="ChEBI" id="CHEBI:15378"/>
        <dbReference type="ChEBI" id="CHEBI:57451"/>
        <dbReference type="ChEBI" id="CHEBI:57453"/>
        <dbReference type="ChEBI" id="CHEBI:57783"/>
        <dbReference type="ChEBI" id="CHEBI:58349"/>
        <dbReference type="EC" id="1.5.1.3"/>
    </reaction>
</comment>
<evidence type="ECO:0000256" key="4">
    <source>
        <dbReference type="ARBA" id="ARBA00022563"/>
    </source>
</evidence>
<evidence type="ECO:0000256" key="7">
    <source>
        <dbReference type="ARBA" id="ARBA00025067"/>
    </source>
</evidence>
<sequence length="164" mass="18222">MIISMVAAMAANRVIGKNNQMPWHLPADLKHFKAVTLGKPVVMGRKTFDSIGRPLPGRRNIVISRSTPADPRGVEWVNSLSQALQLLQDCSEVMVIGGAEIYRQALPLAQRLYLTQISLETAGDAYFPDYDDANWQITAQQRYPADVDNAFDCTFLTLERTGKA</sequence>
<dbReference type="GO" id="GO:0070401">
    <property type="term" value="F:NADP+ binding"/>
    <property type="evidence" value="ECO:0007669"/>
    <property type="project" value="UniProtKB-ARBA"/>
</dbReference>
<dbReference type="InterPro" id="IPR012259">
    <property type="entry name" value="DHFR"/>
</dbReference>
<proteinExistence type="inferred from homology"/>
<comment type="pathway">
    <text evidence="1 8">Cofactor biosynthesis; tetrahydrofolate biosynthesis; 5,6,7,8-tetrahydrofolate from 7,8-dihydrofolate: step 1/1.</text>
</comment>
<dbReference type="EC" id="1.5.1.3" evidence="3 8"/>
<dbReference type="PIRSF" id="PIRSF000194">
    <property type="entry name" value="DHFR"/>
    <property type="match status" value="1"/>
</dbReference>
<dbReference type="NCBIfam" id="NF008037">
    <property type="entry name" value="PRK10769.1"/>
    <property type="match status" value="1"/>
</dbReference>
<dbReference type="PANTHER" id="PTHR48069">
    <property type="entry name" value="DIHYDROFOLATE REDUCTASE"/>
    <property type="match status" value="1"/>
</dbReference>
<evidence type="ECO:0000256" key="9">
    <source>
        <dbReference type="RuleBase" id="RU004474"/>
    </source>
</evidence>
<comment type="similarity">
    <text evidence="2 8 9">Belongs to the dihydrofolate reductase family.</text>
</comment>
<accession>A0A486XR71</accession>
<keyword evidence="6 8" id="KW-0560">Oxidoreductase</keyword>
<keyword evidence="4 8" id="KW-0554">One-carbon metabolism</keyword>
<evidence type="ECO:0000256" key="1">
    <source>
        <dbReference type="ARBA" id="ARBA00004903"/>
    </source>
</evidence>
<dbReference type="GO" id="GO:0005829">
    <property type="term" value="C:cytosol"/>
    <property type="evidence" value="ECO:0007669"/>
    <property type="project" value="TreeGrafter"/>
</dbReference>
<dbReference type="PROSITE" id="PS51330">
    <property type="entry name" value="DHFR_2"/>
    <property type="match status" value="1"/>
</dbReference>
<evidence type="ECO:0000256" key="3">
    <source>
        <dbReference type="ARBA" id="ARBA00012856"/>
    </source>
</evidence>
<reference evidence="11" key="1">
    <citation type="submission" date="2019-04" db="EMBL/GenBank/DDBJ databases">
        <authorList>
            <person name="Brambilla D."/>
        </authorList>
    </citation>
    <scope>NUCLEOTIDE SEQUENCE</scope>
    <source>
        <strain evidence="11">BAL1</strain>
    </source>
</reference>
<protein>
    <recommendedName>
        <fullName evidence="3 8">Dihydrofolate reductase</fullName>
        <ecNumber evidence="3 8">1.5.1.3</ecNumber>
    </recommendedName>
</protein>
<dbReference type="PROSITE" id="PS00075">
    <property type="entry name" value="DHFR_1"/>
    <property type="match status" value="1"/>
</dbReference>
<dbReference type="GO" id="GO:0004146">
    <property type="term" value="F:dihydrofolate reductase activity"/>
    <property type="evidence" value="ECO:0007669"/>
    <property type="project" value="UniProtKB-EC"/>
</dbReference>
<evidence type="ECO:0000256" key="5">
    <source>
        <dbReference type="ARBA" id="ARBA00022857"/>
    </source>
</evidence>
<dbReference type="UniPathway" id="UPA00077">
    <property type="reaction ID" value="UER00158"/>
</dbReference>
<dbReference type="InterPro" id="IPR001796">
    <property type="entry name" value="DHFR_dom"/>
</dbReference>
<dbReference type="CDD" id="cd00209">
    <property type="entry name" value="DHFR"/>
    <property type="match status" value="1"/>
</dbReference>
<evidence type="ECO:0000256" key="8">
    <source>
        <dbReference type="PIRNR" id="PIRNR000194"/>
    </source>
</evidence>
<dbReference type="Pfam" id="PF00186">
    <property type="entry name" value="DHFR_1"/>
    <property type="match status" value="1"/>
</dbReference>
<dbReference type="InterPro" id="IPR024072">
    <property type="entry name" value="DHFR-like_dom_sf"/>
</dbReference>
<dbReference type="InterPro" id="IPR017925">
    <property type="entry name" value="DHFR_CS"/>
</dbReference>
<feature type="domain" description="DHFR" evidence="10">
    <location>
        <begin position="2"/>
        <end position="160"/>
    </location>
</feature>
<evidence type="ECO:0000259" key="10">
    <source>
        <dbReference type="PROSITE" id="PS51330"/>
    </source>
</evidence>
<dbReference type="GO" id="GO:0006730">
    <property type="term" value="P:one-carbon metabolic process"/>
    <property type="evidence" value="ECO:0007669"/>
    <property type="project" value="UniProtKB-KW"/>
</dbReference>